<feature type="transmembrane region" description="Helical" evidence="1">
    <location>
        <begin position="6"/>
        <end position="29"/>
    </location>
</feature>
<dbReference type="RefSeq" id="XP_033584330.1">
    <property type="nucleotide sequence ID" value="XM_033718613.1"/>
</dbReference>
<evidence type="ECO:0000313" key="2">
    <source>
        <dbReference type="EMBL" id="KAF2817366.1"/>
    </source>
</evidence>
<reference evidence="2 4" key="1">
    <citation type="journal article" date="2020" name="Stud. Mycol.">
        <title>101 Dothideomycetes genomes: a test case for predicting lifestyles and emergence of pathogens.</title>
        <authorList>
            <person name="Haridas S."/>
            <person name="Albert R."/>
            <person name="Binder M."/>
            <person name="Bloem J."/>
            <person name="Labutti K."/>
            <person name="Salamov A."/>
            <person name="Andreopoulos B."/>
            <person name="Baker S."/>
            <person name="Barry K."/>
            <person name="Bills G."/>
            <person name="Bluhm B."/>
            <person name="Cannon C."/>
            <person name="Castanera R."/>
            <person name="Culley D."/>
            <person name="Daum C."/>
            <person name="Ezra D."/>
            <person name="Gonzalez J."/>
            <person name="Henrissat B."/>
            <person name="Kuo A."/>
            <person name="Liang C."/>
            <person name="Lipzen A."/>
            <person name="Lutzoni F."/>
            <person name="Magnuson J."/>
            <person name="Mondo S."/>
            <person name="Nolan M."/>
            <person name="Ohm R."/>
            <person name="Pangilinan J."/>
            <person name="Park H.-J."/>
            <person name="Ramirez L."/>
            <person name="Alfaro M."/>
            <person name="Sun H."/>
            <person name="Tritt A."/>
            <person name="Yoshinaga Y."/>
            <person name="Zwiers L.-H."/>
            <person name="Turgeon B."/>
            <person name="Goodwin S."/>
            <person name="Spatafora J."/>
            <person name="Crous P."/>
            <person name="Grigoriev I."/>
        </authorList>
    </citation>
    <scope>NUCLEOTIDE SEQUENCE</scope>
    <source>
        <strain evidence="2 4">CBS 304.34</strain>
    </source>
</reference>
<evidence type="ECO:0000256" key="1">
    <source>
        <dbReference type="SAM" id="Phobius"/>
    </source>
</evidence>
<keyword evidence="1" id="KW-0812">Transmembrane</keyword>
<name>A0A6A6Z8M9_9PEZI</name>
<evidence type="ECO:0000313" key="3">
    <source>
        <dbReference type="Proteomes" id="UP000504636"/>
    </source>
</evidence>
<dbReference type="Proteomes" id="UP000504636">
    <property type="component" value="Unplaced"/>
</dbReference>
<accession>A0A6A6Z8M9</accession>
<dbReference type="OrthoDB" id="3799441at2759"/>
<evidence type="ECO:0000313" key="4">
    <source>
        <dbReference type="RefSeq" id="XP_033584330.1"/>
    </source>
</evidence>
<reference evidence="4" key="3">
    <citation type="submission" date="2025-04" db="UniProtKB">
        <authorList>
            <consortium name="RefSeq"/>
        </authorList>
    </citation>
    <scope>IDENTIFICATION</scope>
    <source>
        <strain evidence="4">CBS 304.34</strain>
    </source>
</reference>
<protein>
    <submittedName>
        <fullName evidence="2 4">Uncharacterized protein</fullName>
    </submittedName>
</protein>
<organism evidence="2">
    <name type="scientific">Mytilinidion resinicola</name>
    <dbReference type="NCBI Taxonomy" id="574789"/>
    <lineage>
        <taxon>Eukaryota</taxon>
        <taxon>Fungi</taxon>
        <taxon>Dikarya</taxon>
        <taxon>Ascomycota</taxon>
        <taxon>Pezizomycotina</taxon>
        <taxon>Dothideomycetes</taxon>
        <taxon>Pleosporomycetidae</taxon>
        <taxon>Mytilinidiales</taxon>
        <taxon>Mytilinidiaceae</taxon>
        <taxon>Mytilinidion</taxon>
    </lineage>
</organism>
<keyword evidence="1" id="KW-0472">Membrane</keyword>
<reference evidence="4" key="2">
    <citation type="submission" date="2020-04" db="EMBL/GenBank/DDBJ databases">
        <authorList>
            <consortium name="NCBI Genome Project"/>
        </authorList>
    </citation>
    <scope>NUCLEOTIDE SEQUENCE</scope>
    <source>
        <strain evidence="4">CBS 304.34</strain>
    </source>
</reference>
<proteinExistence type="predicted"/>
<keyword evidence="1" id="KW-1133">Transmembrane helix</keyword>
<sequence>MALSIEALIGIMTLLVTCPPSVLVVWRLFKRRRQNSETLAGIRQLHRRQTFAFTRGQTITIDNIETLIEAGTLGQLTGLMID</sequence>
<dbReference type="AlphaFoldDB" id="A0A6A6Z8M9"/>
<dbReference type="EMBL" id="MU003692">
    <property type="protein sequence ID" value="KAF2817366.1"/>
    <property type="molecule type" value="Genomic_DNA"/>
</dbReference>
<keyword evidence="3" id="KW-1185">Reference proteome</keyword>
<dbReference type="GeneID" id="54459506"/>
<gene>
    <name evidence="2 4" type="ORF">BDZ99DRAFT_457104</name>
</gene>